<dbReference type="InterPro" id="IPR036736">
    <property type="entry name" value="ACP-like_sf"/>
</dbReference>
<name>A0A1A9I789_9BACT</name>
<sequence>MLSMEKIISTTNEFLVEEFEANPDLIKPEADLKEVLDLDSLDYIDLVVALENNFHFKVQPGDFAPLVTFSDFYNYIQAQIRKKEAA</sequence>
<organism evidence="2 3">
    <name type="scientific">Niabella ginsenosidivorans</name>
    <dbReference type="NCBI Taxonomy" id="1176587"/>
    <lineage>
        <taxon>Bacteria</taxon>
        <taxon>Pseudomonadati</taxon>
        <taxon>Bacteroidota</taxon>
        <taxon>Chitinophagia</taxon>
        <taxon>Chitinophagales</taxon>
        <taxon>Chitinophagaceae</taxon>
        <taxon>Niabella</taxon>
    </lineage>
</organism>
<dbReference type="AlphaFoldDB" id="A0A1A9I789"/>
<dbReference type="KEGG" id="nia:A8C56_19675"/>
<dbReference type="PROSITE" id="PS50075">
    <property type="entry name" value="CARRIER"/>
    <property type="match status" value="1"/>
</dbReference>
<dbReference type="Pfam" id="PF00550">
    <property type="entry name" value="PP-binding"/>
    <property type="match status" value="1"/>
</dbReference>
<reference evidence="2 3" key="1">
    <citation type="submission" date="2016-05" db="EMBL/GenBank/DDBJ databases">
        <title>Niabella ginsenosidivorans BS26 whole genome sequencing.</title>
        <authorList>
            <person name="Im W.T."/>
            <person name="Siddiqi M.Z."/>
        </authorList>
    </citation>
    <scope>NUCLEOTIDE SEQUENCE [LARGE SCALE GENOMIC DNA]</scope>
    <source>
        <strain evidence="2 3">BS26</strain>
    </source>
</reference>
<accession>A0A1A9I789</accession>
<evidence type="ECO:0000313" key="2">
    <source>
        <dbReference type="EMBL" id="ANH82909.1"/>
    </source>
</evidence>
<dbReference type="EMBL" id="CP015772">
    <property type="protein sequence ID" value="ANH82909.1"/>
    <property type="molecule type" value="Genomic_DNA"/>
</dbReference>
<protein>
    <submittedName>
        <fullName evidence="2">Acyl carrier protein</fullName>
    </submittedName>
</protein>
<dbReference type="InterPro" id="IPR009081">
    <property type="entry name" value="PP-bd_ACP"/>
</dbReference>
<gene>
    <name evidence="2" type="ORF">A8C56_19675</name>
</gene>
<dbReference type="STRING" id="1176587.A8C56_19675"/>
<dbReference type="Gene3D" id="1.10.1200.10">
    <property type="entry name" value="ACP-like"/>
    <property type="match status" value="1"/>
</dbReference>
<dbReference type="SUPFAM" id="SSF47336">
    <property type="entry name" value="ACP-like"/>
    <property type="match status" value="1"/>
</dbReference>
<feature type="domain" description="Carrier" evidence="1">
    <location>
        <begin position="1"/>
        <end position="80"/>
    </location>
</feature>
<evidence type="ECO:0000313" key="3">
    <source>
        <dbReference type="Proteomes" id="UP000077667"/>
    </source>
</evidence>
<proteinExistence type="predicted"/>
<dbReference type="Proteomes" id="UP000077667">
    <property type="component" value="Chromosome"/>
</dbReference>
<evidence type="ECO:0000259" key="1">
    <source>
        <dbReference type="PROSITE" id="PS50075"/>
    </source>
</evidence>
<keyword evidence="3" id="KW-1185">Reference proteome</keyword>